<sequence length="63" mass="7217">MLHDSARAAGDDWQLMTPQDDNALMQQQQQQEEEKEKEEEEEEGRGRQWLLECGGLIGEGKGE</sequence>
<comment type="caution">
    <text evidence="2">The sequence shown here is derived from an EMBL/GenBank/DDBJ whole genome shotgun (WGS) entry which is preliminary data.</text>
</comment>
<feature type="region of interest" description="Disordered" evidence="1">
    <location>
        <begin position="1"/>
        <end position="63"/>
    </location>
</feature>
<evidence type="ECO:0000256" key="1">
    <source>
        <dbReference type="SAM" id="MobiDB-lite"/>
    </source>
</evidence>
<dbReference type="AlphaFoldDB" id="A0A5B7DUX2"/>
<reference evidence="2 3" key="1">
    <citation type="submission" date="2019-05" db="EMBL/GenBank/DDBJ databases">
        <title>Another draft genome of Portunus trituberculatus and its Hox gene families provides insights of decapod evolution.</title>
        <authorList>
            <person name="Jeong J.-H."/>
            <person name="Song I."/>
            <person name="Kim S."/>
            <person name="Choi T."/>
            <person name="Kim D."/>
            <person name="Ryu S."/>
            <person name="Kim W."/>
        </authorList>
    </citation>
    <scope>NUCLEOTIDE SEQUENCE [LARGE SCALE GENOMIC DNA]</scope>
    <source>
        <tissue evidence="2">Muscle</tissue>
    </source>
</reference>
<protein>
    <submittedName>
        <fullName evidence="2">Uncharacterized protein</fullName>
    </submittedName>
</protein>
<dbReference type="EMBL" id="VSRR010001442">
    <property type="protein sequence ID" value="MPC25280.1"/>
    <property type="molecule type" value="Genomic_DNA"/>
</dbReference>
<name>A0A5B7DUX2_PORTR</name>
<evidence type="ECO:0000313" key="3">
    <source>
        <dbReference type="Proteomes" id="UP000324222"/>
    </source>
</evidence>
<proteinExistence type="predicted"/>
<dbReference type="Proteomes" id="UP000324222">
    <property type="component" value="Unassembled WGS sequence"/>
</dbReference>
<gene>
    <name evidence="2" type="ORF">E2C01_018386</name>
</gene>
<accession>A0A5B7DUX2</accession>
<evidence type="ECO:0000313" key="2">
    <source>
        <dbReference type="EMBL" id="MPC25280.1"/>
    </source>
</evidence>
<keyword evidence="3" id="KW-1185">Reference proteome</keyword>
<feature type="compositionally biased region" description="Basic and acidic residues" evidence="1">
    <location>
        <begin position="1"/>
        <end position="10"/>
    </location>
</feature>
<feature type="compositionally biased region" description="Acidic residues" evidence="1">
    <location>
        <begin position="31"/>
        <end position="43"/>
    </location>
</feature>
<organism evidence="2 3">
    <name type="scientific">Portunus trituberculatus</name>
    <name type="common">Swimming crab</name>
    <name type="synonym">Neptunus trituberculatus</name>
    <dbReference type="NCBI Taxonomy" id="210409"/>
    <lineage>
        <taxon>Eukaryota</taxon>
        <taxon>Metazoa</taxon>
        <taxon>Ecdysozoa</taxon>
        <taxon>Arthropoda</taxon>
        <taxon>Crustacea</taxon>
        <taxon>Multicrustacea</taxon>
        <taxon>Malacostraca</taxon>
        <taxon>Eumalacostraca</taxon>
        <taxon>Eucarida</taxon>
        <taxon>Decapoda</taxon>
        <taxon>Pleocyemata</taxon>
        <taxon>Brachyura</taxon>
        <taxon>Eubrachyura</taxon>
        <taxon>Portunoidea</taxon>
        <taxon>Portunidae</taxon>
        <taxon>Portuninae</taxon>
        <taxon>Portunus</taxon>
    </lineage>
</organism>